<dbReference type="GO" id="GO:0005524">
    <property type="term" value="F:ATP binding"/>
    <property type="evidence" value="ECO:0007669"/>
    <property type="project" value="InterPro"/>
</dbReference>
<gene>
    <name evidence="2" type="ORF">Rumeso_01229</name>
</gene>
<dbReference type="HOGENOM" id="CLU_2619835_0_0_5"/>
<dbReference type="GO" id="GO:0043190">
    <property type="term" value="C:ATP-binding cassette (ABC) transporter complex"/>
    <property type="evidence" value="ECO:0007669"/>
    <property type="project" value="InterPro"/>
</dbReference>
<dbReference type="PATRIC" id="fig|442562.3.peg.1218"/>
<keyword evidence="3" id="KW-1185">Reference proteome</keyword>
<proteinExistence type="predicted"/>
<dbReference type="EMBL" id="AOSK01000033">
    <property type="protein sequence ID" value="EYD77189.1"/>
    <property type="molecule type" value="Genomic_DNA"/>
</dbReference>
<feature type="domain" description="Transport-associated OB type 2" evidence="1">
    <location>
        <begin position="30"/>
        <end position="69"/>
    </location>
</feature>
<name>A0A017HTW5_9RHOB</name>
<evidence type="ECO:0000259" key="1">
    <source>
        <dbReference type="Pfam" id="PF08402"/>
    </source>
</evidence>
<dbReference type="STRING" id="442562.Rumeso_01229"/>
<reference evidence="2 3" key="1">
    <citation type="submission" date="2013-02" db="EMBL/GenBank/DDBJ databases">
        <authorList>
            <person name="Fiebig A."/>
            <person name="Goeker M."/>
            <person name="Klenk H.-P.P."/>
        </authorList>
    </citation>
    <scope>NUCLEOTIDE SEQUENCE [LARGE SCALE GENOMIC DNA]</scope>
    <source>
        <strain evidence="2 3">DSM 19309</strain>
    </source>
</reference>
<dbReference type="InterPro" id="IPR008995">
    <property type="entry name" value="Mo/tungstate-bd_C_term_dom"/>
</dbReference>
<dbReference type="Pfam" id="PF08402">
    <property type="entry name" value="TOBE_2"/>
    <property type="match status" value="1"/>
</dbReference>
<evidence type="ECO:0000313" key="3">
    <source>
        <dbReference type="Proteomes" id="UP000019666"/>
    </source>
</evidence>
<accession>A0A017HTW5</accession>
<sequence>MVGLDLAKHVFQVHGANGVGLIEQLEHEDLIEVQLSDGQRLTIKTHGASGISVGDRLSVALDPAAVHVFAAAGRRLDR</sequence>
<dbReference type="AlphaFoldDB" id="A0A017HTW5"/>
<evidence type="ECO:0000313" key="2">
    <source>
        <dbReference type="EMBL" id="EYD77189.1"/>
    </source>
</evidence>
<dbReference type="InterPro" id="IPR013611">
    <property type="entry name" value="Transp-assoc_OB_typ2"/>
</dbReference>
<protein>
    <recommendedName>
        <fullName evidence="1">Transport-associated OB type 2 domain-containing protein</fullName>
    </recommendedName>
</protein>
<dbReference type="Proteomes" id="UP000019666">
    <property type="component" value="Unassembled WGS sequence"/>
</dbReference>
<organism evidence="2 3">
    <name type="scientific">Rubellimicrobium mesophilum DSM 19309</name>
    <dbReference type="NCBI Taxonomy" id="442562"/>
    <lineage>
        <taxon>Bacteria</taxon>
        <taxon>Pseudomonadati</taxon>
        <taxon>Pseudomonadota</taxon>
        <taxon>Alphaproteobacteria</taxon>
        <taxon>Rhodobacterales</taxon>
        <taxon>Roseobacteraceae</taxon>
        <taxon>Rubellimicrobium</taxon>
    </lineage>
</organism>
<comment type="caution">
    <text evidence="2">The sequence shown here is derived from an EMBL/GenBank/DDBJ whole genome shotgun (WGS) entry which is preliminary data.</text>
</comment>
<dbReference type="GO" id="GO:0022857">
    <property type="term" value="F:transmembrane transporter activity"/>
    <property type="evidence" value="ECO:0007669"/>
    <property type="project" value="InterPro"/>
</dbReference>
<dbReference type="SUPFAM" id="SSF50331">
    <property type="entry name" value="MOP-like"/>
    <property type="match status" value="1"/>
</dbReference>